<dbReference type="CDD" id="cd10428">
    <property type="entry name" value="LFG_like"/>
    <property type="match status" value="1"/>
</dbReference>
<feature type="compositionally biased region" description="Pro residues" evidence="5">
    <location>
        <begin position="51"/>
        <end position="61"/>
    </location>
</feature>
<evidence type="ECO:0000256" key="4">
    <source>
        <dbReference type="ARBA" id="ARBA00023136"/>
    </source>
</evidence>
<dbReference type="Pfam" id="PF01027">
    <property type="entry name" value="Bax1-I"/>
    <property type="match status" value="1"/>
</dbReference>
<comment type="caution">
    <text evidence="7">The sequence shown here is derived from an EMBL/GenBank/DDBJ whole genome shotgun (WGS) entry which is preliminary data.</text>
</comment>
<dbReference type="AlphaFoldDB" id="A0A814T8X6"/>
<feature type="transmembrane region" description="Helical" evidence="6">
    <location>
        <begin position="149"/>
        <end position="168"/>
    </location>
</feature>
<dbReference type="EMBL" id="CAJNOJ010000123">
    <property type="protein sequence ID" value="CAF1157561.1"/>
    <property type="molecule type" value="Genomic_DNA"/>
</dbReference>
<dbReference type="OrthoDB" id="7933078at2759"/>
<dbReference type="PANTHER" id="PTHR23291">
    <property type="entry name" value="BAX INHIBITOR-RELATED"/>
    <property type="match status" value="1"/>
</dbReference>
<feature type="transmembrane region" description="Helical" evidence="6">
    <location>
        <begin position="114"/>
        <end position="134"/>
    </location>
</feature>
<keyword evidence="4 6" id="KW-0472">Membrane</keyword>
<comment type="subcellular location">
    <subcellularLocation>
        <location evidence="1">Membrane</location>
        <topology evidence="1">Multi-pass membrane protein</topology>
    </subcellularLocation>
</comment>
<feature type="transmembrane region" description="Helical" evidence="6">
    <location>
        <begin position="206"/>
        <end position="224"/>
    </location>
</feature>
<reference evidence="7" key="1">
    <citation type="submission" date="2021-02" db="EMBL/GenBank/DDBJ databases">
        <authorList>
            <person name="Nowell W R."/>
        </authorList>
    </citation>
    <scope>NUCLEOTIDE SEQUENCE</scope>
</reference>
<dbReference type="PANTHER" id="PTHR23291:SF127">
    <property type="entry name" value="PROTEIN LIFEGUARD 1-LIKE"/>
    <property type="match status" value="1"/>
</dbReference>
<feature type="transmembrane region" description="Helical" evidence="6">
    <location>
        <begin position="180"/>
        <end position="200"/>
    </location>
</feature>
<dbReference type="GO" id="GO:0005794">
    <property type="term" value="C:Golgi apparatus"/>
    <property type="evidence" value="ECO:0007669"/>
    <property type="project" value="TreeGrafter"/>
</dbReference>
<keyword evidence="2 6" id="KW-0812">Transmembrane</keyword>
<dbReference type="SUPFAM" id="SSF53448">
    <property type="entry name" value="Nucleotide-diphospho-sugar transferases"/>
    <property type="match status" value="1"/>
</dbReference>
<organism evidence="7 8">
    <name type="scientific">Adineta ricciae</name>
    <name type="common">Rotifer</name>
    <dbReference type="NCBI Taxonomy" id="249248"/>
    <lineage>
        <taxon>Eukaryota</taxon>
        <taxon>Metazoa</taxon>
        <taxon>Spiralia</taxon>
        <taxon>Gnathifera</taxon>
        <taxon>Rotifera</taxon>
        <taxon>Eurotatoria</taxon>
        <taxon>Bdelloidea</taxon>
        <taxon>Adinetida</taxon>
        <taxon>Adinetidae</taxon>
        <taxon>Adineta</taxon>
    </lineage>
</organism>
<dbReference type="InterPro" id="IPR006214">
    <property type="entry name" value="Bax_inhibitor_1-related"/>
</dbReference>
<evidence type="ECO:0000256" key="3">
    <source>
        <dbReference type="ARBA" id="ARBA00022989"/>
    </source>
</evidence>
<evidence type="ECO:0000256" key="2">
    <source>
        <dbReference type="ARBA" id="ARBA00022692"/>
    </source>
</evidence>
<dbReference type="GO" id="GO:0005783">
    <property type="term" value="C:endoplasmic reticulum"/>
    <property type="evidence" value="ECO:0007669"/>
    <property type="project" value="TreeGrafter"/>
</dbReference>
<protein>
    <submittedName>
        <fullName evidence="7">Uncharacterized protein</fullName>
    </submittedName>
</protein>
<sequence length="598" mass="68253">MSQGQNPYGNPYPQEGGFPGYPPQQFGGYAGQPGGYPVPPPNVYGQNTTAYPPPPPVLPRPDIPKGEHTDIEIYMQQEEGKENFLKNDEHGTGEWGNFNGLESKEIRRVFIRKVYSILSIQLLITFGIIALFHFTPSIRGYVRSSEGQWLYWTSYVVFLVTYIALACCRSAGRRFPTNMILLGILTLSMSYMMGMISAFYTIDSVLIAVGITVFVCLGVTLFSFQTKFDFTSCMGVIFVISLALMGFGIVCIFVHSEIMFKIYAGLGAVAFSIFLAVDTQLIMGGKRHEISAEDHIFAALMLYIDVVYIFLYILSLLDDRITSKTPLLPNTEIEKVTLTNSTIVITACCRNVRRNLPGFQRNIQSIAKLFGNYRIYLGESDSDDETLTYLNQWKNNDSDHVRVYTYGQQRWKLMSRTNRIAFCRNTLLSEARQEIPSFDYYFVVDVDVGSSSSFEIKDFLSNFIYPSSSWLAMTATQRAEYYDIWALRIPLILPFDCWKKIKELTSYFIDQSYLIDRLVKIHQKSIPRHVPLIEVESAFGGAALYNGKYLNKHCSYNGNDQERQLTFYSQCEHVPFHSCIQKYAKQQKIYINPVFQIC</sequence>
<gene>
    <name evidence="7" type="ORF">EDS130_LOCUS22957</name>
</gene>
<proteinExistence type="predicted"/>
<name>A0A814T8X6_ADIRI</name>
<feature type="transmembrane region" description="Helical" evidence="6">
    <location>
        <begin position="296"/>
        <end position="317"/>
    </location>
</feature>
<evidence type="ECO:0000256" key="1">
    <source>
        <dbReference type="ARBA" id="ARBA00004141"/>
    </source>
</evidence>
<feature type="region of interest" description="Disordered" evidence="5">
    <location>
        <begin position="1"/>
        <end position="63"/>
    </location>
</feature>
<evidence type="ECO:0000313" key="7">
    <source>
        <dbReference type="EMBL" id="CAF1157561.1"/>
    </source>
</evidence>
<accession>A0A814T8X6</accession>
<dbReference type="GO" id="GO:2001234">
    <property type="term" value="P:negative regulation of apoptotic signaling pathway"/>
    <property type="evidence" value="ECO:0007669"/>
    <property type="project" value="TreeGrafter"/>
</dbReference>
<dbReference type="Proteomes" id="UP000663852">
    <property type="component" value="Unassembled WGS sequence"/>
</dbReference>
<dbReference type="GO" id="GO:0016020">
    <property type="term" value="C:membrane"/>
    <property type="evidence" value="ECO:0007669"/>
    <property type="project" value="UniProtKB-SubCell"/>
</dbReference>
<feature type="transmembrane region" description="Helical" evidence="6">
    <location>
        <begin position="262"/>
        <end position="284"/>
    </location>
</feature>
<dbReference type="InterPro" id="IPR029044">
    <property type="entry name" value="Nucleotide-diphossugar_trans"/>
</dbReference>
<feature type="transmembrane region" description="Helical" evidence="6">
    <location>
        <begin position="236"/>
        <end position="256"/>
    </location>
</feature>
<evidence type="ECO:0000313" key="8">
    <source>
        <dbReference type="Proteomes" id="UP000663852"/>
    </source>
</evidence>
<evidence type="ECO:0000256" key="5">
    <source>
        <dbReference type="SAM" id="MobiDB-lite"/>
    </source>
</evidence>
<keyword evidence="3 6" id="KW-1133">Transmembrane helix</keyword>
<evidence type="ECO:0000256" key="6">
    <source>
        <dbReference type="SAM" id="Phobius"/>
    </source>
</evidence>